<dbReference type="KEGG" id="sper:EW093_14200"/>
<evidence type="ECO:0000256" key="8">
    <source>
        <dbReference type="HAMAP-Rule" id="MF_00105"/>
    </source>
</evidence>
<dbReference type="InterPro" id="IPR011990">
    <property type="entry name" value="TPR-like_helical_dom_sf"/>
</dbReference>
<evidence type="ECO:0000256" key="1">
    <source>
        <dbReference type="ARBA" id="ARBA00008213"/>
    </source>
</evidence>
<dbReference type="Gene3D" id="1.10.287.180">
    <property type="entry name" value="Transcription elongation factor, GreA/GreB, N-terminal domain"/>
    <property type="match status" value="1"/>
</dbReference>
<evidence type="ECO:0000313" key="13">
    <source>
        <dbReference type="Proteomes" id="UP000323824"/>
    </source>
</evidence>
<reference evidence="12 13" key="2">
    <citation type="submission" date="2019-09" db="EMBL/GenBank/DDBJ databases">
        <title>Complete Genome Sequence and Methylome Analysis of free living Spirochaetas.</title>
        <authorList>
            <person name="Leshcheva N."/>
            <person name="Mikheeva N."/>
        </authorList>
    </citation>
    <scope>NUCLEOTIDE SEQUENCE [LARGE SCALE GENOMIC DNA]</scope>
    <source>
        <strain evidence="12 13">P</strain>
    </source>
</reference>
<protein>
    <recommendedName>
        <fullName evidence="2 8">Transcription elongation factor GreA</fullName>
    </recommendedName>
    <alternativeName>
        <fullName evidence="7 8">Transcript cleavage factor GreA</fullName>
    </alternativeName>
</protein>
<dbReference type="Gene3D" id="1.25.40.10">
    <property type="entry name" value="Tetratricopeptide repeat domain"/>
    <property type="match status" value="1"/>
</dbReference>
<dbReference type="NCBIfam" id="NF011309">
    <property type="entry name" value="PRK14720.1"/>
    <property type="match status" value="1"/>
</dbReference>
<dbReference type="EMBL" id="CP035807">
    <property type="protein sequence ID" value="QEN05804.1"/>
    <property type="molecule type" value="Genomic_DNA"/>
</dbReference>
<keyword evidence="12" id="KW-0251">Elongation factor</keyword>
<evidence type="ECO:0000313" key="12">
    <source>
        <dbReference type="EMBL" id="QEN05804.1"/>
    </source>
</evidence>
<evidence type="ECO:0000256" key="3">
    <source>
        <dbReference type="ARBA" id="ARBA00023015"/>
    </source>
</evidence>
<dbReference type="FunFam" id="1.10.287.180:FF:000001">
    <property type="entry name" value="Transcription elongation factor GreA"/>
    <property type="match status" value="1"/>
</dbReference>
<dbReference type="Pfam" id="PF01272">
    <property type="entry name" value="GreA_GreB"/>
    <property type="match status" value="1"/>
</dbReference>
<gene>
    <name evidence="8 12" type="primary">greA</name>
    <name evidence="12" type="ORF">EW093_14200</name>
</gene>
<dbReference type="PANTHER" id="PTHR30437">
    <property type="entry name" value="TRANSCRIPTION ELONGATION FACTOR GREA"/>
    <property type="match status" value="1"/>
</dbReference>
<keyword evidence="12" id="KW-0648">Protein biosynthesis</keyword>
<dbReference type="PROSITE" id="PS00829">
    <property type="entry name" value="GREAB_1"/>
    <property type="match status" value="1"/>
</dbReference>
<comment type="function">
    <text evidence="6 8 9">Necessary for efficient RNA polymerase transcription elongation past template-encoded arresting sites. The arresting sites in DNA have the property of trapping a certain fraction of elongating RNA polymerases that pass through, resulting in locked ternary complexes. Cleavage of the nascent transcript by cleavage factors such as GreA or GreB allows the resumption of elongation from the new 3'terminus. GreA releases sequences of 2 to 3 nucleotides.</text>
</comment>
<evidence type="ECO:0000256" key="6">
    <source>
        <dbReference type="ARBA" id="ARBA00024916"/>
    </source>
</evidence>
<dbReference type="SUPFAM" id="SSF54534">
    <property type="entry name" value="FKBP-like"/>
    <property type="match status" value="1"/>
</dbReference>
<evidence type="ECO:0000256" key="2">
    <source>
        <dbReference type="ARBA" id="ARBA00013729"/>
    </source>
</evidence>
<keyword evidence="4 8" id="KW-0238">DNA-binding</keyword>
<dbReference type="InterPro" id="IPR036805">
    <property type="entry name" value="Tscrpt_elong_fac_GreA/B_N_sf"/>
</dbReference>
<name>A0A5C1QGQ7_9SPIO</name>
<evidence type="ECO:0000259" key="11">
    <source>
        <dbReference type="Pfam" id="PF03449"/>
    </source>
</evidence>
<dbReference type="InterPro" id="IPR036953">
    <property type="entry name" value="GreA/GreB_C_sf"/>
</dbReference>
<sequence length="893" mass="103860">MSETINKLSDMLKEEKWTGSGIASWSISNFNILNDLLEEITENNEADEAMELTNEHLEGSKNSLIALYLSGMISLETQLVDDTSFIILINIFVKNSKWNIVKYLCDKILEFGENKQALKTLAEYYTQENDKENLYAVWERLIKIDYEEADIIKKLAIAKEEAGDIDHAVSYYKKAIYRYINKKMVGNIGEIWSKLVEYCHTDIDFFIHVANKNTKIIGAEKSIILLEELYPKFNEEEDWDTCIIILKKILILDPKYGWARKEITNCFKNKYSDNSHLDEYIRLSNLSQGWRHVHDAISDFEKHISFDAGNFVYHRTWDIGVIKNIDGDNIIIDFVKKRGHSMSLKMAVNSLTSLNKKHIWVLKGVIAKDKLKAKVKGDVKWALTTIINSFESADMKKIKAELVPSVLTPGEWTTWGAEARKTLKTDSSFGNLPDNLDKFIVRDKPISYEEKAYNKFRADSKFFNRLEVINEFLENSDPDSEFFGEMFSYFTSFLNTANVNEYVVTSYIFVNNIMKVYPFLNPGINYSFNELFDDIEKLEELFSNIKLADYKKDFLSLIRTNCEDWVDIFVNLFPYYLNKHTVEVLIHTGHKDRVISLFKDIITHHREFRESLIWLARNADEENWYEKLDISYSELLVNLIQLLRVTYRDIENKKDAANNRKYNRQILSFLFKEGRINTFIDEFDQDEVARLFSIINDVKELDPSIRLGLKDKIALKFPKMKFYGEEDVEQTFSSARGLYCLEESYAKKQKELKHILDVEIPKNSKEIGIAIEMGDLKENAEYKAGKERQENLNITIGRLKEEIGKAKIVDPDSVDSSKVSFGTSIMLHNIDSNENENYIILGTWESDPSNRIISYMSPLGAELLGHVVGDVLSFEINERMFNYRIDSIDKYNF</sequence>
<accession>A0A5C1QGQ7</accession>
<evidence type="ECO:0000256" key="4">
    <source>
        <dbReference type="ARBA" id="ARBA00023125"/>
    </source>
</evidence>
<dbReference type="GO" id="GO:0003746">
    <property type="term" value="F:translation elongation factor activity"/>
    <property type="evidence" value="ECO:0007669"/>
    <property type="project" value="UniProtKB-KW"/>
</dbReference>
<dbReference type="InterPro" id="IPR028624">
    <property type="entry name" value="Tscrpt_elong_fac_GreA/B"/>
</dbReference>
<dbReference type="InterPro" id="IPR022691">
    <property type="entry name" value="Tscrpt_elong_fac_GreA/B_N"/>
</dbReference>
<dbReference type="PROSITE" id="PS00830">
    <property type="entry name" value="GREAB_2"/>
    <property type="match status" value="1"/>
</dbReference>
<evidence type="ECO:0000256" key="7">
    <source>
        <dbReference type="ARBA" id="ARBA00030776"/>
    </source>
</evidence>
<dbReference type="GO" id="GO:0070063">
    <property type="term" value="F:RNA polymerase binding"/>
    <property type="evidence" value="ECO:0007669"/>
    <property type="project" value="InterPro"/>
</dbReference>
<evidence type="ECO:0000256" key="9">
    <source>
        <dbReference type="RuleBase" id="RU000556"/>
    </source>
</evidence>
<comment type="similarity">
    <text evidence="1 8 9">Belongs to the GreA/GreB family.</text>
</comment>
<dbReference type="AlphaFoldDB" id="A0A5C1QGQ7"/>
<organism evidence="12 13">
    <name type="scientific">Thiospirochaeta perfilievii</name>
    <dbReference type="NCBI Taxonomy" id="252967"/>
    <lineage>
        <taxon>Bacteria</taxon>
        <taxon>Pseudomonadati</taxon>
        <taxon>Spirochaetota</taxon>
        <taxon>Spirochaetia</taxon>
        <taxon>Spirochaetales</taxon>
        <taxon>Spirochaetaceae</taxon>
        <taxon>Thiospirochaeta</taxon>
    </lineage>
</organism>
<evidence type="ECO:0000256" key="5">
    <source>
        <dbReference type="ARBA" id="ARBA00023163"/>
    </source>
</evidence>
<dbReference type="Gene3D" id="3.10.50.30">
    <property type="entry name" value="Transcription elongation factor, GreA/GreB, C-terminal domain"/>
    <property type="match status" value="1"/>
</dbReference>
<feature type="domain" description="Transcription elongation factor GreA/GreB C-terminal" evidence="10">
    <location>
        <begin position="816"/>
        <end position="889"/>
    </location>
</feature>
<dbReference type="HAMAP" id="MF_00105">
    <property type="entry name" value="GreA_GreB"/>
    <property type="match status" value="1"/>
</dbReference>
<dbReference type="NCBIfam" id="TIGR01462">
    <property type="entry name" value="greA"/>
    <property type="match status" value="1"/>
</dbReference>
<evidence type="ECO:0000259" key="10">
    <source>
        <dbReference type="Pfam" id="PF01272"/>
    </source>
</evidence>
<dbReference type="GO" id="GO:0032784">
    <property type="term" value="P:regulation of DNA-templated transcription elongation"/>
    <property type="evidence" value="ECO:0007669"/>
    <property type="project" value="UniProtKB-UniRule"/>
</dbReference>
<dbReference type="Proteomes" id="UP000323824">
    <property type="component" value="Chromosome"/>
</dbReference>
<dbReference type="PANTHER" id="PTHR30437:SF4">
    <property type="entry name" value="TRANSCRIPTION ELONGATION FACTOR GREA"/>
    <property type="match status" value="1"/>
</dbReference>
<dbReference type="SUPFAM" id="SSF46557">
    <property type="entry name" value="GreA transcript cleavage protein, N-terminal domain"/>
    <property type="match status" value="1"/>
</dbReference>
<keyword evidence="13" id="KW-1185">Reference proteome</keyword>
<dbReference type="GO" id="GO:0006354">
    <property type="term" value="P:DNA-templated transcription elongation"/>
    <property type="evidence" value="ECO:0007669"/>
    <property type="project" value="TreeGrafter"/>
</dbReference>
<reference evidence="12 13" key="1">
    <citation type="submission" date="2019-02" db="EMBL/GenBank/DDBJ databases">
        <authorList>
            <person name="Fomenkov A."/>
            <person name="Dubinina G."/>
            <person name="Grabovich M."/>
            <person name="Vincze T."/>
            <person name="Roberts R.J."/>
        </authorList>
    </citation>
    <scope>NUCLEOTIDE SEQUENCE [LARGE SCALE GENOMIC DNA]</scope>
    <source>
        <strain evidence="12 13">P</strain>
    </source>
</reference>
<dbReference type="Pfam" id="PF03449">
    <property type="entry name" value="GreA_GreB_N"/>
    <property type="match status" value="1"/>
</dbReference>
<dbReference type="OrthoDB" id="9808774at2"/>
<dbReference type="GO" id="GO:0003677">
    <property type="term" value="F:DNA binding"/>
    <property type="evidence" value="ECO:0007669"/>
    <property type="project" value="UniProtKB-UniRule"/>
</dbReference>
<dbReference type="RefSeq" id="WP_149569037.1">
    <property type="nucleotide sequence ID" value="NZ_CP035807.1"/>
</dbReference>
<dbReference type="InterPro" id="IPR001437">
    <property type="entry name" value="Tscrpt_elong_fac_GreA/B_C"/>
</dbReference>
<keyword evidence="3 8" id="KW-0805">Transcription regulation</keyword>
<keyword evidence="5 8" id="KW-0804">Transcription</keyword>
<dbReference type="InterPro" id="IPR006359">
    <property type="entry name" value="Tscrpt_elong_fac_GreA"/>
</dbReference>
<dbReference type="InterPro" id="IPR023459">
    <property type="entry name" value="Tscrpt_elong_fac_GreA/B_fam"/>
</dbReference>
<dbReference type="SUPFAM" id="SSF48452">
    <property type="entry name" value="TPR-like"/>
    <property type="match status" value="1"/>
</dbReference>
<feature type="domain" description="Transcription elongation factor GreA/GreB N-terminal" evidence="11">
    <location>
        <begin position="742"/>
        <end position="808"/>
    </location>
</feature>
<proteinExistence type="inferred from homology"/>
<dbReference type="InterPro" id="IPR018151">
    <property type="entry name" value="TF_GreA/GreB_CS"/>
</dbReference>